<dbReference type="PROSITE" id="PS51257">
    <property type="entry name" value="PROKAR_LIPOPROTEIN"/>
    <property type="match status" value="1"/>
</dbReference>
<accession>A0ABY4CHA7</accession>
<dbReference type="Proteomes" id="UP000830116">
    <property type="component" value="Chromosome"/>
</dbReference>
<dbReference type="InterPro" id="IPR036188">
    <property type="entry name" value="FAD/NAD-bd_sf"/>
</dbReference>
<organism evidence="8 9">
    <name type="scientific">Bdellovibrio reynosensis</name>
    <dbReference type="NCBI Taxonomy" id="2835041"/>
    <lineage>
        <taxon>Bacteria</taxon>
        <taxon>Pseudomonadati</taxon>
        <taxon>Bdellovibrionota</taxon>
        <taxon>Bdellovibrionia</taxon>
        <taxon>Bdellovibrionales</taxon>
        <taxon>Pseudobdellovibrionaceae</taxon>
        <taxon>Bdellovibrio</taxon>
    </lineage>
</organism>
<evidence type="ECO:0000256" key="1">
    <source>
        <dbReference type="ARBA" id="ARBA00004814"/>
    </source>
</evidence>
<dbReference type="InterPro" id="IPR002937">
    <property type="entry name" value="Amino_oxidase"/>
</dbReference>
<evidence type="ECO:0000313" key="8">
    <source>
        <dbReference type="EMBL" id="UOF01600.1"/>
    </source>
</evidence>
<dbReference type="SUPFAM" id="SSF51905">
    <property type="entry name" value="FAD/NAD(P)-binding domain"/>
    <property type="match status" value="1"/>
</dbReference>
<sequence>MAKRSFTRREFLKVSALGTSAMALSSCTSMDRYFMGDSRDLKNEVLILGAGAAGLSAAFELKRNKVPFRIFEASSRIGGRVQSVAAYQEQGPIAELGAEYIDLSHTDVFNLAKELNLPLTELKSLPNLEAHLFSFAGKTYRVKELVPKLKSLQTPLRRIRSDLYRDQEVVLNHANSLQYERSLYYDTLSLKDLLESWVTEVDPVILKLIEVQAVQRFGVDAKDQSALHFLSTLDGEGSSLLSGRTTHRMDGGLSGMTQTLAARVAGVIPDHILRLNSALIEVEEKENVFTFVFATPKGKERITARTVICTIPFSKLREVKGIEKLRFSDLKHENIKNQAYATHSKVIIPFAVPFWNARRGNTPANVGNFTGDFTSQKIWDSSRAQEVSQGLLTSQRAGNSGAKAGAVAVDETLKDLKLFYNDIPNYEDWGAQVANWSTRKWSAGSMSVFKPGQYMKYKGVAAIPEYDGKFLFAGEHTSLRFAGTLQGAIETGIKAAQTITV</sequence>
<dbReference type="Pfam" id="PF01593">
    <property type="entry name" value="Amino_oxidase"/>
    <property type="match status" value="1"/>
</dbReference>
<dbReference type="EMBL" id="CP093442">
    <property type="protein sequence ID" value="UOF01600.1"/>
    <property type="molecule type" value="Genomic_DNA"/>
</dbReference>
<dbReference type="Gene3D" id="1.10.405.10">
    <property type="entry name" value="Guanine Nucleotide Dissociation Inhibitor, domain 1"/>
    <property type="match status" value="1"/>
</dbReference>
<protein>
    <recommendedName>
        <fullName evidence="4">Tryptophan 2-monooxygenase</fullName>
        <ecNumber evidence="3">1.13.12.3</ecNumber>
    </recommendedName>
</protein>
<dbReference type="InterPro" id="IPR050281">
    <property type="entry name" value="Flavin_monoamine_oxidase"/>
</dbReference>
<evidence type="ECO:0000313" key="9">
    <source>
        <dbReference type="Proteomes" id="UP000830116"/>
    </source>
</evidence>
<feature type="domain" description="Amine oxidase" evidence="7">
    <location>
        <begin position="53"/>
        <end position="499"/>
    </location>
</feature>
<evidence type="ECO:0000256" key="5">
    <source>
        <dbReference type="ARBA" id="ARBA00023070"/>
    </source>
</evidence>
<evidence type="ECO:0000256" key="4">
    <source>
        <dbReference type="ARBA" id="ARBA00017871"/>
    </source>
</evidence>
<name>A0ABY4CHA7_9BACT</name>
<reference evidence="8" key="1">
    <citation type="submission" date="2022-03" db="EMBL/GenBank/DDBJ databases">
        <title>Genome Identification and Characterization of new species Bdellovibrio reynosense LBG001 sp. nov. from a Mexico soil sample.</title>
        <authorList>
            <person name="Camilli A."/>
            <person name="Ajao Y."/>
            <person name="Guo X."/>
        </authorList>
    </citation>
    <scope>NUCLEOTIDE SEQUENCE</scope>
    <source>
        <strain evidence="8">LBG001</strain>
    </source>
</reference>
<dbReference type="InterPro" id="IPR006311">
    <property type="entry name" value="TAT_signal"/>
</dbReference>
<comment type="pathway">
    <text evidence="1">Plant hormone metabolism; auxin biosynthesis.</text>
</comment>
<dbReference type="PANTHER" id="PTHR10742:SF410">
    <property type="entry name" value="LYSINE-SPECIFIC HISTONE DEMETHYLASE 2"/>
    <property type="match status" value="1"/>
</dbReference>
<proteinExistence type="inferred from homology"/>
<dbReference type="RefSeq" id="WP_243538104.1">
    <property type="nucleotide sequence ID" value="NZ_CP093442.1"/>
</dbReference>
<dbReference type="PROSITE" id="PS51318">
    <property type="entry name" value="TAT"/>
    <property type="match status" value="1"/>
</dbReference>
<evidence type="ECO:0000256" key="3">
    <source>
        <dbReference type="ARBA" id="ARBA00012535"/>
    </source>
</evidence>
<evidence type="ECO:0000256" key="2">
    <source>
        <dbReference type="ARBA" id="ARBA00005833"/>
    </source>
</evidence>
<dbReference type="Gene3D" id="3.90.660.10">
    <property type="match status" value="1"/>
</dbReference>
<comment type="catalytic activity">
    <reaction evidence="6">
        <text>L-tryptophan + O2 = indole-3-acetamide + CO2 + H2O</text>
        <dbReference type="Rhea" id="RHEA:16165"/>
        <dbReference type="ChEBI" id="CHEBI:15377"/>
        <dbReference type="ChEBI" id="CHEBI:15379"/>
        <dbReference type="ChEBI" id="CHEBI:16031"/>
        <dbReference type="ChEBI" id="CHEBI:16526"/>
        <dbReference type="ChEBI" id="CHEBI:57912"/>
        <dbReference type="EC" id="1.13.12.3"/>
    </reaction>
</comment>
<keyword evidence="9" id="KW-1185">Reference proteome</keyword>
<dbReference type="Gene3D" id="3.50.50.60">
    <property type="entry name" value="FAD/NAD(P)-binding domain"/>
    <property type="match status" value="1"/>
</dbReference>
<dbReference type="PANTHER" id="PTHR10742">
    <property type="entry name" value="FLAVIN MONOAMINE OXIDASE"/>
    <property type="match status" value="1"/>
</dbReference>
<comment type="similarity">
    <text evidence="2">Belongs to the tryptophan 2-monooxygenase family.</text>
</comment>
<keyword evidence="5" id="KW-0073">Auxin biosynthesis</keyword>
<evidence type="ECO:0000259" key="7">
    <source>
        <dbReference type="Pfam" id="PF01593"/>
    </source>
</evidence>
<dbReference type="EC" id="1.13.12.3" evidence="3"/>
<gene>
    <name evidence="8" type="ORF">MNR06_01365</name>
</gene>
<evidence type="ECO:0000256" key="6">
    <source>
        <dbReference type="ARBA" id="ARBA00047321"/>
    </source>
</evidence>